<reference evidence="2" key="1">
    <citation type="journal article" date="2019" name="Int. J. Syst. Evol. Microbiol.">
        <title>The Global Catalogue of Microorganisms (GCM) 10K type strain sequencing project: providing services to taxonomists for standard genome sequencing and annotation.</title>
        <authorList>
            <consortium name="The Broad Institute Genomics Platform"/>
            <consortium name="The Broad Institute Genome Sequencing Center for Infectious Disease"/>
            <person name="Wu L."/>
            <person name="Ma J."/>
        </authorList>
    </citation>
    <scope>NUCLEOTIDE SEQUENCE [LARGE SCALE GENOMIC DNA]</scope>
    <source>
        <strain evidence="2">NBRC 3266</strain>
    </source>
</reference>
<evidence type="ECO:0000313" key="2">
    <source>
        <dbReference type="Proteomes" id="UP001156629"/>
    </source>
</evidence>
<proteinExistence type="predicted"/>
<dbReference type="GeneID" id="76196053"/>
<gene>
    <name evidence="1" type="ORF">GCM10007870_31210</name>
</gene>
<keyword evidence="2" id="KW-1185">Reference proteome</keyword>
<name>A0ABQ5WVL3_9PROT</name>
<dbReference type="EMBL" id="BSNV01000055">
    <property type="protein sequence ID" value="GLQ67536.1"/>
    <property type="molecule type" value="Genomic_DNA"/>
</dbReference>
<evidence type="ECO:0000313" key="1">
    <source>
        <dbReference type="EMBL" id="GLQ67536.1"/>
    </source>
</evidence>
<protein>
    <submittedName>
        <fullName evidence="1">Uncharacterized protein</fullName>
    </submittedName>
</protein>
<dbReference type="Proteomes" id="UP001156629">
    <property type="component" value="Unassembled WGS sequence"/>
</dbReference>
<organism evidence="1 2">
    <name type="scientific">Gluconobacter kondonii</name>
    <dbReference type="NCBI Taxonomy" id="941463"/>
    <lineage>
        <taxon>Bacteria</taxon>
        <taxon>Pseudomonadati</taxon>
        <taxon>Pseudomonadota</taxon>
        <taxon>Alphaproteobacteria</taxon>
        <taxon>Acetobacterales</taxon>
        <taxon>Acetobacteraceae</taxon>
        <taxon>Gluconobacter</taxon>
    </lineage>
</organism>
<comment type="caution">
    <text evidence="1">The sequence shown here is derived from an EMBL/GenBank/DDBJ whole genome shotgun (WGS) entry which is preliminary data.</text>
</comment>
<sequence>MIRGRPVSIDGLYPERLDVFSVCDGRVAVPFVVTALTTFIPLCVPFERRKEAARGGATFNGKQKCWMAQRDKLDALLPFVPYRYRPDRKPPYIRPWMVPQALWGFNLRAFLAPEDWNRIRKEAYARSGSRCRVCGGRGPQWPVEADEGWAYDDERRIQTLKGVISLCPDCHGVRHWGKTMTEGRQDAALAWMAEVNGWSRSEAARCGDQAMKQWHTRSRHTDWQCDISWAIRTYSVVPIKDGETLAHELNRKFVQQAQSRVGVKVGHATHIEHLIGER</sequence>
<dbReference type="RefSeq" id="WP_244901510.1">
    <property type="nucleotide sequence ID" value="NZ_BEWP01000032.1"/>
</dbReference>
<accession>A0ABQ5WVL3</accession>